<feature type="transmembrane region" description="Helical" evidence="3">
    <location>
        <begin position="135"/>
        <end position="156"/>
    </location>
</feature>
<feature type="transmembrane region" description="Helical" evidence="3">
    <location>
        <begin position="176"/>
        <end position="197"/>
    </location>
</feature>
<dbReference type="InterPro" id="IPR026817">
    <property type="entry name" value="Ect2"/>
</dbReference>
<dbReference type="Gene3D" id="1.20.1250.20">
    <property type="entry name" value="MFS general substrate transporter like domains"/>
    <property type="match status" value="1"/>
</dbReference>
<feature type="transmembrane region" description="Helical" evidence="3">
    <location>
        <begin position="313"/>
        <end position="333"/>
    </location>
</feature>
<dbReference type="Proteomes" id="UP001158576">
    <property type="component" value="Chromosome 2"/>
</dbReference>
<keyword evidence="3" id="KW-1133">Transmembrane helix</keyword>
<feature type="transmembrane region" description="Helical" evidence="3">
    <location>
        <begin position="390"/>
        <end position="409"/>
    </location>
</feature>
<keyword evidence="1" id="KW-0175">Coiled coil</keyword>
<feature type="transmembrane region" description="Helical" evidence="3">
    <location>
        <begin position="209"/>
        <end position="232"/>
    </location>
</feature>
<accession>A0ABN7T3U7</accession>
<feature type="compositionally biased region" description="Low complexity" evidence="2">
    <location>
        <begin position="820"/>
        <end position="829"/>
    </location>
</feature>
<dbReference type="Pfam" id="PF07690">
    <property type="entry name" value="MFS_1"/>
    <property type="match status" value="1"/>
</dbReference>
<dbReference type="InterPro" id="IPR036420">
    <property type="entry name" value="BRCT_dom_sf"/>
</dbReference>
<protein>
    <submittedName>
        <fullName evidence="6">Oidioi.mRNA.OKI2018_I69.chr2.g6701.t1.cds</fullName>
    </submittedName>
</protein>
<dbReference type="SUPFAM" id="SSF48065">
    <property type="entry name" value="DBL homology domain (DH-domain)"/>
    <property type="match status" value="1"/>
</dbReference>
<dbReference type="PANTHER" id="PTHR16777">
    <property type="entry name" value="PROTEIN ECT2"/>
    <property type="match status" value="1"/>
</dbReference>
<dbReference type="CDD" id="cd00160">
    <property type="entry name" value="RhoGEF"/>
    <property type="match status" value="1"/>
</dbReference>
<organism evidence="6 7">
    <name type="scientific">Oikopleura dioica</name>
    <name type="common">Tunicate</name>
    <dbReference type="NCBI Taxonomy" id="34765"/>
    <lineage>
        <taxon>Eukaryota</taxon>
        <taxon>Metazoa</taxon>
        <taxon>Chordata</taxon>
        <taxon>Tunicata</taxon>
        <taxon>Appendicularia</taxon>
        <taxon>Copelata</taxon>
        <taxon>Oikopleuridae</taxon>
        <taxon>Oikopleura</taxon>
    </lineage>
</organism>
<dbReference type="Gene3D" id="3.40.50.10190">
    <property type="entry name" value="BRCT domain"/>
    <property type="match status" value="2"/>
</dbReference>
<feature type="transmembrane region" description="Helical" evidence="3">
    <location>
        <begin position="256"/>
        <end position="273"/>
    </location>
</feature>
<feature type="transmembrane region" description="Helical" evidence="3">
    <location>
        <begin position="101"/>
        <end position="123"/>
    </location>
</feature>
<dbReference type="Pfam" id="PF21242">
    <property type="entry name" value="ECT2_PH"/>
    <property type="match status" value="1"/>
</dbReference>
<dbReference type="SUPFAM" id="SSF103473">
    <property type="entry name" value="MFS general substrate transporter"/>
    <property type="match status" value="1"/>
</dbReference>
<feature type="transmembrane region" description="Helical" evidence="3">
    <location>
        <begin position="285"/>
        <end position="307"/>
    </location>
</feature>
<dbReference type="Pfam" id="PF00533">
    <property type="entry name" value="BRCT"/>
    <property type="match status" value="1"/>
</dbReference>
<dbReference type="InterPro" id="IPR011701">
    <property type="entry name" value="MFS"/>
</dbReference>
<dbReference type="InterPro" id="IPR001357">
    <property type="entry name" value="BRCT_dom"/>
</dbReference>
<feature type="domain" description="DH" evidence="4">
    <location>
        <begin position="870"/>
        <end position="1061"/>
    </location>
</feature>
<dbReference type="PANTHER" id="PTHR16777:SF2">
    <property type="entry name" value="PROTEIN ECT2"/>
    <property type="match status" value="1"/>
</dbReference>
<keyword evidence="7" id="KW-1185">Reference proteome</keyword>
<dbReference type="InterPro" id="IPR036259">
    <property type="entry name" value="MFS_trans_sf"/>
</dbReference>
<dbReference type="PROSITE" id="PS50172">
    <property type="entry name" value="BRCT"/>
    <property type="match status" value="2"/>
</dbReference>
<feature type="domain" description="BRCT" evidence="5">
    <location>
        <begin position="569"/>
        <end position="655"/>
    </location>
</feature>
<dbReference type="SMART" id="SM00292">
    <property type="entry name" value="BRCT"/>
    <property type="match status" value="2"/>
</dbReference>
<gene>
    <name evidence="6" type="ORF">OKIOD_LOCUS15466</name>
</gene>
<evidence type="ECO:0000313" key="7">
    <source>
        <dbReference type="Proteomes" id="UP001158576"/>
    </source>
</evidence>
<evidence type="ECO:0000256" key="2">
    <source>
        <dbReference type="SAM" id="MobiDB-lite"/>
    </source>
</evidence>
<evidence type="ECO:0000256" key="1">
    <source>
        <dbReference type="SAM" id="Coils"/>
    </source>
</evidence>
<evidence type="ECO:0000259" key="5">
    <source>
        <dbReference type="PROSITE" id="PS50172"/>
    </source>
</evidence>
<sequence length="1338" mass="151354">MSAERERRFFLASCCFWFLLSGIEYSIVLPTILYYFQSVGAGMSYHGYGIAALAFSAMLSAPIYARIGDKLMSCKMVLQVGIVFSIVGNFVYFAFPKANLIVLARMISGLGWGLEGALMGQIGRTYNQENKTKSLALALITRQAGIIAGPLSVQFFENIKFSFTVFGLYIDVNQHNFPGFLLCIGWAIVWIYMLLFYRDAEAQPDENCNYLLGIVQEPIVVAAVCSFATYLLQSGMESLITPFTSHFFGWEPKENAFMYTVVGLISFLGYLSIQFLTKCTDDRHTLLAGISACALVLLMIIAIIPIATFRAEWVYPLFYIGIFLFCWFLPYVVSSSASILSKAASKEQQSQAQTIRTCGEVGAQIFGPFWVPSIFEISQSPGMGIFESSILMWQLIFMTLCMALTIISWDYMKPEDVEPYLDPILPSDGLDPVAGLAKYDDDLLASQASLPTSMISSLAELNKRCAFEKKEGMIIVCSKLENDPRVAASVAWLIQSGKRTKFMSEDGIMNWLEHREDETLTTVVLGEFWGHSVYPALENTSNINVLGRTIFLERCEHRKSLPTRLRHPLYCSAFEGLNVVLNTCGRPNMENRIQRIRWMGGKVYEKIDSNNNNNINRLIATRVHGPNFRKAVGLDIPCVSPKYVLDCWDEKRHLPSFRASDPEYTKMYKRKAFEECKIYFHCFSQKDEEELEKYTVKLGGERAQEALKATHILCAVDSPPLTAKLDERVFPVTYEWFWHSIQIEARAGERAYRPENWEPEDLTSLSENTSASDLQKSRSFDRTLSPTSILDEVVNTSVVTAQRKRTNEQLSDTSPDRLSQQESSKESSVISEILARTASLSTRPTRSDFYDSPTRVKSRERFVGEPQKKLSKAIARELLETEENYLNLLRFTVNDLKEALVAQPSKSSGPILDSLTAKTIFGNLPGILELHESIFKDLQKTVDEIALGKQGHIGECFVNHSKNMQTAYRQYVGYMDASKQERTYQREENDRFTAFLKLKERSAPGRQGLDGLLMAPVQRLPRISLLLKQYKKEVEAEDNASKELDEAIEQVHKITLEVDEFTAVQNSYREMFAIANEIENCPTTLYSGNRQYIDKVEAICVRENPYARVGDQMILLIFNDCVEITKKKRSRGGSFRLGKSDTRSGCPAKKINYSHRELVNFSNPAPGGKQQSSTICQVMDILDSERNFVITHRHPIYAEQIGKLADPSRHRGLMKGLGRKMSFRGDDDTYSLKRYDSQASLASYTSMISNYSVQSEFTSPNQFESRSRASSMFDQRLKPSTSMFNLPDIPKKMGRTFKNPLKKMVNAFVRPHSPKSLLSSKKSQPAQPSPLTDMNKNS</sequence>
<dbReference type="InterPro" id="IPR035899">
    <property type="entry name" value="DBL_dom_sf"/>
</dbReference>
<name>A0ABN7T3U7_OIKDI</name>
<feature type="region of interest" description="Disordered" evidence="2">
    <location>
        <begin position="1311"/>
        <end position="1338"/>
    </location>
</feature>
<dbReference type="PROSITE" id="PS50010">
    <property type="entry name" value="DH_2"/>
    <property type="match status" value="1"/>
</dbReference>
<feature type="compositionally biased region" description="Low complexity" evidence="2">
    <location>
        <begin position="1314"/>
        <end position="1330"/>
    </location>
</feature>
<feature type="region of interest" description="Disordered" evidence="2">
    <location>
        <begin position="804"/>
        <end position="829"/>
    </location>
</feature>
<proteinExistence type="predicted"/>
<feature type="transmembrane region" description="Helical" evidence="3">
    <location>
        <begin position="77"/>
        <end position="95"/>
    </location>
</feature>
<feature type="transmembrane region" description="Helical" evidence="3">
    <location>
        <begin position="48"/>
        <end position="65"/>
    </location>
</feature>
<keyword evidence="3" id="KW-0472">Membrane</keyword>
<dbReference type="EMBL" id="OU015567">
    <property type="protein sequence ID" value="CAG5112489.1"/>
    <property type="molecule type" value="Genomic_DNA"/>
</dbReference>
<dbReference type="Pfam" id="PF00621">
    <property type="entry name" value="RhoGEF"/>
    <property type="match status" value="1"/>
</dbReference>
<reference evidence="6 7" key="1">
    <citation type="submission" date="2021-04" db="EMBL/GenBank/DDBJ databases">
        <authorList>
            <person name="Bliznina A."/>
        </authorList>
    </citation>
    <scope>NUCLEOTIDE SEQUENCE [LARGE SCALE GENOMIC DNA]</scope>
</reference>
<dbReference type="Gene3D" id="1.20.900.10">
    <property type="entry name" value="Dbl homology (DH) domain"/>
    <property type="match status" value="1"/>
</dbReference>
<dbReference type="SMART" id="SM00325">
    <property type="entry name" value="RhoGEF"/>
    <property type="match status" value="1"/>
</dbReference>
<dbReference type="SUPFAM" id="SSF52113">
    <property type="entry name" value="BRCT domain"/>
    <property type="match status" value="2"/>
</dbReference>
<feature type="compositionally biased region" description="Polar residues" evidence="2">
    <location>
        <begin position="808"/>
        <end position="818"/>
    </location>
</feature>
<evidence type="ECO:0000259" key="4">
    <source>
        <dbReference type="PROSITE" id="PS50010"/>
    </source>
</evidence>
<evidence type="ECO:0000313" key="6">
    <source>
        <dbReference type="EMBL" id="CAG5112489.1"/>
    </source>
</evidence>
<keyword evidence="3" id="KW-0812">Transmembrane</keyword>
<dbReference type="InterPro" id="IPR000219">
    <property type="entry name" value="DH_dom"/>
</dbReference>
<feature type="domain" description="BRCT" evidence="5">
    <location>
        <begin position="668"/>
        <end position="754"/>
    </location>
</feature>
<feature type="transmembrane region" description="Helical" evidence="3">
    <location>
        <begin position="9"/>
        <end position="36"/>
    </location>
</feature>
<dbReference type="InterPro" id="IPR049395">
    <property type="entry name" value="ECT2_PH"/>
</dbReference>
<evidence type="ECO:0000256" key="3">
    <source>
        <dbReference type="SAM" id="Phobius"/>
    </source>
</evidence>
<feature type="coiled-coil region" evidence="1">
    <location>
        <begin position="1027"/>
        <end position="1057"/>
    </location>
</feature>